<dbReference type="RefSeq" id="WP_130492195.1">
    <property type="nucleotide sequence ID" value="NZ_SGXD01000002.1"/>
</dbReference>
<dbReference type="InterPro" id="IPR004090">
    <property type="entry name" value="Chemotax_Me-accpt_rcpt"/>
</dbReference>
<dbReference type="PRINTS" id="PR00260">
    <property type="entry name" value="CHEMTRNSDUCR"/>
</dbReference>
<dbReference type="InterPro" id="IPR003660">
    <property type="entry name" value="HAMP_dom"/>
</dbReference>
<evidence type="ECO:0000256" key="2">
    <source>
        <dbReference type="ARBA" id="ARBA00022989"/>
    </source>
</evidence>
<feature type="domain" description="Methyl-accepting transducer" evidence="7">
    <location>
        <begin position="279"/>
        <end position="515"/>
    </location>
</feature>
<dbReference type="Pfam" id="PF00672">
    <property type="entry name" value="HAMP"/>
    <property type="match status" value="1"/>
</dbReference>
<dbReference type="SMART" id="SM00283">
    <property type="entry name" value="MA"/>
    <property type="match status" value="1"/>
</dbReference>
<feature type="transmembrane region" description="Helical" evidence="6">
    <location>
        <begin position="194"/>
        <end position="213"/>
    </location>
</feature>
<proteinExistence type="inferred from homology"/>
<dbReference type="PANTHER" id="PTHR32089">
    <property type="entry name" value="METHYL-ACCEPTING CHEMOTAXIS PROTEIN MCPB"/>
    <property type="match status" value="1"/>
</dbReference>
<dbReference type="EMBL" id="SGXD01000002">
    <property type="protein sequence ID" value="RZS89606.1"/>
    <property type="molecule type" value="Genomic_DNA"/>
</dbReference>
<dbReference type="GO" id="GO:0006935">
    <property type="term" value="P:chemotaxis"/>
    <property type="evidence" value="ECO:0007669"/>
    <property type="project" value="InterPro"/>
</dbReference>
<dbReference type="Gene3D" id="1.10.287.950">
    <property type="entry name" value="Methyl-accepting chemotaxis protein"/>
    <property type="match status" value="1"/>
</dbReference>
<comment type="similarity">
    <text evidence="4">Belongs to the methyl-accepting chemotaxis (MCP) protein family.</text>
</comment>
<dbReference type="CDD" id="cd19410">
    <property type="entry name" value="HK9-like_sensor"/>
    <property type="match status" value="1"/>
</dbReference>
<keyword evidence="10" id="KW-1185">Reference proteome</keyword>
<evidence type="ECO:0000259" key="7">
    <source>
        <dbReference type="PROSITE" id="PS50111"/>
    </source>
</evidence>
<keyword evidence="3 5" id="KW-0807">Transducer</keyword>
<name>A0A4Q7NRB3_9ACTN</name>
<dbReference type="SMART" id="SM00304">
    <property type="entry name" value="HAMP"/>
    <property type="match status" value="2"/>
</dbReference>
<dbReference type="PROSITE" id="PS50111">
    <property type="entry name" value="CHEMOTAXIS_TRANSDUC_2"/>
    <property type="match status" value="1"/>
</dbReference>
<accession>A0A4Q7NRB3</accession>
<sequence length="530" mass="54809">MSDARTLPRQRWTLTRKISAVLAAVAVGLLVIGTLSYTSVARLRQTTSAVDHTYRVLEQVAAVKESLTQAETGQRGYLLTSDNAYLAPYTKAQADLATEQQALRTLTKDNPRQQKRLDALAPLVQGKLAEMQSTVNARNTAGLEAAVSIVKTDKGAAAMASIQSTLAQMDAEERGLLGKRTSSARSSAAMTRGVVLYGTALLLLLMAAAGWVLGRRLSRPVKEVTAALSALASGDLTVSVDVRTSDELALMAHSLNTASTHLRKTVGVIEASAGTLAGAVDELSATTTQVAGSAESVSAKAESATGATLTVSESVQTLAAGAEQMGASIREIAHSTTEAATVASRAVAVAEATNQTVSSLGASSREIGDVVKVITTIAEQTNLLALNATIEAARAGEAGKGFAVVATEVKDLAQETARATEDIARRIDAIQGSTSSAVEAIGEIAAVIARINDYQATIAAAVEEQTATAGEISRNVAEAATTSRGIADSVRSMAEDAQQSSTAVQGSRRTVEEVAALATELRQVVSSFTL</sequence>
<dbReference type="Pfam" id="PF00015">
    <property type="entry name" value="MCPsignal"/>
    <property type="match status" value="1"/>
</dbReference>
<evidence type="ECO:0000256" key="5">
    <source>
        <dbReference type="PROSITE-ProRule" id="PRU00284"/>
    </source>
</evidence>
<dbReference type="GO" id="GO:0007165">
    <property type="term" value="P:signal transduction"/>
    <property type="evidence" value="ECO:0007669"/>
    <property type="project" value="UniProtKB-KW"/>
</dbReference>
<evidence type="ECO:0000256" key="1">
    <source>
        <dbReference type="ARBA" id="ARBA00022692"/>
    </source>
</evidence>
<dbReference type="CDD" id="cd06225">
    <property type="entry name" value="HAMP"/>
    <property type="match status" value="1"/>
</dbReference>
<protein>
    <submittedName>
        <fullName evidence="9">Methyl-accepting chemotaxis protein</fullName>
    </submittedName>
</protein>
<dbReference type="AlphaFoldDB" id="A0A4Q7NRB3"/>
<evidence type="ECO:0000256" key="3">
    <source>
        <dbReference type="ARBA" id="ARBA00023224"/>
    </source>
</evidence>
<evidence type="ECO:0000256" key="6">
    <source>
        <dbReference type="SAM" id="Phobius"/>
    </source>
</evidence>
<comment type="caution">
    <text evidence="9">The sequence shown here is derived from an EMBL/GenBank/DDBJ whole genome shotgun (WGS) entry which is preliminary data.</text>
</comment>
<dbReference type="Pfam" id="PF05227">
    <property type="entry name" value="CHASE3"/>
    <property type="match status" value="1"/>
</dbReference>
<dbReference type="Proteomes" id="UP000293638">
    <property type="component" value="Unassembled WGS sequence"/>
</dbReference>
<dbReference type="InterPro" id="IPR004089">
    <property type="entry name" value="MCPsignal_dom"/>
</dbReference>
<dbReference type="SUPFAM" id="SSF58104">
    <property type="entry name" value="Methyl-accepting chemotaxis protein (MCP) signaling domain"/>
    <property type="match status" value="1"/>
</dbReference>
<dbReference type="PANTHER" id="PTHR32089:SF112">
    <property type="entry name" value="LYSOZYME-LIKE PROTEIN-RELATED"/>
    <property type="match status" value="1"/>
</dbReference>
<evidence type="ECO:0000256" key="4">
    <source>
        <dbReference type="ARBA" id="ARBA00029447"/>
    </source>
</evidence>
<dbReference type="OrthoDB" id="3378718at2"/>
<dbReference type="GO" id="GO:0016020">
    <property type="term" value="C:membrane"/>
    <property type="evidence" value="ECO:0007669"/>
    <property type="project" value="InterPro"/>
</dbReference>
<evidence type="ECO:0000313" key="9">
    <source>
        <dbReference type="EMBL" id="RZS89606.1"/>
    </source>
</evidence>
<reference evidence="9 10" key="1">
    <citation type="submission" date="2019-02" db="EMBL/GenBank/DDBJ databases">
        <title>Genomic Encyclopedia of Type Strains, Phase IV (KMG-IV): sequencing the most valuable type-strain genomes for metagenomic binning, comparative biology and taxonomic classification.</title>
        <authorList>
            <person name="Goeker M."/>
        </authorList>
    </citation>
    <scope>NUCLEOTIDE SEQUENCE [LARGE SCALE GENOMIC DNA]</scope>
    <source>
        <strain evidence="9 10">DSM 45622</strain>
    </source>
</reference>
<evidence type="ECO:0000259" key="8">
    <source>
        <dbReference type="PROSITE" id="PS50885"/>
    </source>
</evidence>
<dbReference type="InterPro" id="IPR007891">
    <property type="entry name" value="CHASE3"/>
</dbReference>
<feature type="domain" description="HAMP" evidence="8">
    <location>
        <begin position="215"/>
        <end position="267"/>
    </location>
</feature>
<dbReference type="PROSITE" id="PS50885">
    <property type="entry name" value="HAMP"/>
    <property type="match status" value="1"/>
</dbReference>
<organism evidence="9 10">
    <name type="scientific">Motilibacter rhizosphaerae</name>
    <dbReference type="NCBI Taxonomy" id="598652"/>
    <lineage>
        <taxon>Bacteria</taxon>
        <taxon>Bacillati</taxon>
        <taxon>Actinomycetota</taxon>
        <taxon>Actinomycetes</taxon>
        <taxon>Motilibacterales</taxon>
        <taxon>Motilibacteraceae</taxon>
        <taxon>Motilibacter</taxon>
    </lineage>
</organism>
<dbReference type="GO" id="GO:0004888">
    <property type="term" value="F:transmembrane signaling receptor activity"/>
    <property type="evidence" value="ECO:0007669"/>
    <property type="project" value="InterPro"/>
</dbReference>
<keyword evidence="1 6" id="KW-0812">Transmembrane</keyword>
<keyword evidence="2 6" id="KW-1133">Transmembrane helix</keyword>
<keyword evidence="6" id="KW-0472">Membrane</keyword>
<gene>
    <name evidence="9" type="ORF">EV189_1374</name>
</gene>
<evidence type="ECO:0000313" key="10">
    <source>
        <dbReference type="Proteomes" id="UP000293638"/>
    </source>
</evidence>
<feature type="transmembrane region" description="Helical" evidence="6">
    <location>
        <begin position="20"/>
        <end position="40"/>
    </location>
</feature>